<name>A0A0V0XDY9_TRIPS</name>
<dbReference type="Proteomes" id="UP000054815">
    <property type="component" value="Unassembled WGS sequence"/>
</dbReference>
<comment type="caution">
    <text evidence="1">The sequence shown here is derived from an EMBL/GenBank/DDBJ whole genome shotgun (WGS) entry which is preliminary data.</text>
</comment>
<dbReference type="AlphaFoldDB" id="A0A0V0XDY9"/>
<evidence type="ECO:0000313" key="1">
    <source>
        <dbReference type="EMBL" id="KRX86251.1"/>
    </source>
</evidence>
<dbReference type="EMBL" id="JYDU01000414">
    <property type="protein sequence ID" value="KRX86251.1"/>
    <property type="molecule type" value="Genomic_DNA"/>
</dbReference>
<organism evidence="1 2">
    <name type="scientific">Trichinella pseudospiralis</name>
    <name type="common">Parasitic roundworm</name>
    <dbReference type="NCBI Taxonomy" id="6337"/>
    <lineage>
        <taxon>Eukaryota</taxon>
        <taxon>Metazoa</taxon>
        <taxon>Ecdysozoa</taxon>
        <taxon>Nematoda</taxon>
        <taxon>Enoplea</taxon>
        <taxon>Dorylaimia</taxon>
        <taxon>Trichinellida</taxon>
        <taxon>Trichinellidae</taxon>
        <taxon>Trichinella</taxon>
    </lineage>
</organism>
<protein>
    <submittedName>
        <fullName evidence="1">Uncharacterized protein</fullName>
    </submittedName>
</protein>
<reference evidence="1 2" key="1">
    <citation type="submission" date="2015-01" db="EMBL/GenBank/DDBJ databases">
        <title>Evolution of Trichinella species and genotypes.</title>
        <authorList>
            <person name="Korhonen P.K."/>
            <person name="Edoardo P."/>
            <person name="Giuseppe L.R."/>
            <person name="Gasser R.B."/>
        </authorList>
    </citation>
    <scope>NUCLEOTIDE SEQUENCE [LARGE SCALE GENOMIC DNA]</scope>
    <source>
        <strain evidence="1">ISS141</strain>
    </source>
</reference>
<proteinExistence type="predicted"/>
<sequence>MWLIDLRVVDGDSRTNSYAETAHCSYHCTLVFVHKLSPSLNKACDFIVCSALCHVKKRA</sequence>
<accession>A0A0V0XDY9</accession>
<gene>
    <name evidence="1" type="ORF">T4E_6182</name>
</gene>
<evidence type="ECO:0000313" key="2">
    <source>
        <dbReference type="Proteomes" id="UP000054815"/>
    </source>
</evidence>